<dbReference type="RefSeq" id="WP_160893656.1">
    <property type="nucleotide sequence ID" value="NZ_WUMU01000006.1"/>
</dbReference>
<dbReference type="InterPro" id="IPR058163">
    <property type="entry name" value="LysR-type_TF_proteobact-type"/>
</dbReference>
<dbReference type="InterPro" id="IPR005119">
    <property type="entry name" value="LysR_subst-bd"/>
</dbReference>
<sequence length="302" mass="33647">MRRYIPSLADLQAFEAAARYLSFTKASDDLGVTQSAVSRNIGNLERFLGARLFDRVGPRLVLTELGMRYYADVPKILARLEEVSIDVVRGRRARAALQIGATPTMVTRWLLPRLGRFFAAHPEIAVELQVIGDDEDFSTGEIDVALLRGAGQWRSTRAIELFPERLLVICAPAHQGAVAAPDLFDFSRLPALQNASRPSLWMTWLRLTGSRHDGTIQGHRFANSEMLAAAALRGLGFAVMPEHYVPEDLAAGRLVTPFGPPVASGEGYWLAIPERKWQDSRVQTFRRWLGAELSREQAALRR</sequence>
<dbReference type="FunFam" id="1.10.10.10:FF:000001">
    <property type="entry name" value="LysR family transcriptional regulator"/>
    <property type="match status" value="1"/>
</dbReference>
<evidence type="ECO:0000313" key="6">
    <source>
        <dbReference type="EMBL" id="MXN17878.1"/>
    </source>
</evidence>
<dbReference type="PROSITE" id="PS50931">
    <property type="entry name" value="HTH_LYSR"/>
    <property type="match status" value="1"/>
</dbReference>
<dbReference type="PRINTS" id="PR00039">
    <property type="entry name" value="HTHLYSR"/>
</dbReference>
<dbReference type="InterPro" id="IPR000847">
    <property type="entry name" value="LysR_HTH_N"/>
</dbReference>
<evidence type="ECO:0000259" key="5">
    <source>
        <dbReference type="PROSITE" id="PS50931"/>
    </source>
</evidence>
<evidence type="ECO:0000256" key="1">
    <source>
        <dbReference type="ARBA" id="ARBA00009437"/>
    </source>
</evidence>
<accession>A0A6L7G2Z6</accession>
<evidence type="ECO:0000313" key="7">
    <source>
        <dbReference type="Proteomes" id="UP000477911"/>
    </source>
</evidence>
<keyword evidence="7" id="KW-1185">Reference proteome</keyword>
<dbReference type="AlphaFoldDB" id="A0A6L7G2Z6"/>
<evidence type="ECO:0000256" key="3">
    <source>
        <dbReference type="ARBA" id="ARBA00023125"/>
    </source>
</evidence>
<dbReference type="SUPFAM" id="SSF53850">
    <property type="entry name" value="Periplasmic binding protein-like II"/>
    <property type="match status" value="1"/>
</dbReference>
<gene>
    <name evidence="6" type="ORF">GR170_08530</name>
</gene>
<evidence type="ECO:0000256" key="2">
    <source>
        <dbReference type="ARBA" id="ARBA00023015"/>
    </source>
</evidence>
<dbReference type="Gene3D" id="3.40.190.10">
    <property type="entry name" value="Periplasmic binding protein-like II"/>
    <property type="match status" value="2"/>
</dbReference>
<dbReference type="PANTHER" id="PTHR30537">
    <property type="entry name" value="HTH-TYPE TRANSCRIPTIONAL REGULATOR"/>
    <property type="match status" value="1"/>
</dbReference>
<dbReference type="CDD" id="cd08432">
    <property type="entry name" value="PBP2_GcdR_TrpI_HvrB_AmpR_like"/>
    <property type="match status" value="1"/>
</dbReference>
<organism evidence="6 7">
    <name type="scientific">Pseudooceanicola albus</name>
    <dbReference type="NCBI Taxonomy" id="2692189"/>
    <lineage>
        <taxon>Bacteria</taxon>
        <taxon>Pseudomonadati</taxon>
        <taxon>Pseudomonadota</taxon>
        <taxon>Alphaproteobacteria</taxon>
        <taxon>Rhodobacterales</taxon>
        <taxon>Paracoccaceae</taxon>
        <taxon>Pseudooceanicola</taxon>
    </lineage>
</organism>
<comment type="caution">
    <text evidence="6">The sequence shown here is derived from an EMBL/GenBank/DDBJ whole genome shotgun (WGS) entry which is preliminary data.</text>
</comment>
<dbReference type="InterPro" id="IPR036388">
    <property type="entry name" value="WH-like_DNA-bd_sf"/>
</dbReference>
<dbReference type="Proteomes" id="UP000477911">
    <property type="component" value="Unassembled WGS sequence"/>
</dbReference>
<dbReference type="GO" id="GO:0006351">
    <property type="term" value="P:DNA-templated transcription"/>
    <property type="evidence" value="ECO:0007669"/>
    <property type="project" value="TreeGrafter"/>
</dbReference>
<keyword evidence="3" id="KW-0238">DNA-binding</keyword>
<evidence type="ECO:0000256" key="4">
    <source>
        <dbReference type="ARBA" id="ARBA00023163"/>
    </source>
</evidence>
<dbReference type="Pfam" id="PF00126">
    <property type="entry name" value="HTH_1"/>
    <property type="match status" value="1"/>
</dbReference>
<dbReference type="GO" id="GO:0003700">
    <property type="term" value="F:DNA-binding transcription factor activity"/>
    <property type="evidence" value="ECO:0007669"/>
    <property type="project" value="InterPro"/>
</dbReference>
<keyword evidence="2" id="KW-0805">Transcription regulation</keyword>
<name>A0A6L7G2Z6_9RHOB</name>
<reference evidence="6 7" key="1">
    <citation type="submission" date="2019-12" db="EMBL/GenBank/DDBJ databases">
        <authorList>
            <person name="Li M."/>
        </authorList>
    </citation>
    <scope>NUCLEOTIDE SEQUENCE [LARGE SCALE GENOMIC DNA]</scope>
    <source>
        <strain evidence="6 7">GBMRC 2024</strain>
    </source>
</reference>
<comment type="similarity">
    <text evidence="1">Belongs to the LysR transcriptional regulatory family.</text>
</comment>
<dbReference type="GO" id="GO:0043565">
    <property type="term" value="F:sequence-specific DNA binding"/>
    <property type="evidence" value="ECO:0007669"/>
    <property type="project" value="TreeGrafter"/>
</dbReference>
<protein>
    <submittedName>
        <fullName evidence="6">LysR family transcriptional regulator</fullName>
    </submittedName>
</protein>
<dbReference type="Pfam" id="PF03466">
    <property type="entry name" value="LysR_substrate"/>
    <property type="match status" value="1"/>
</dbReference>
<dbReference type="PANTHER" id="PTHR30537:SF26">
    <property type="entry name" value="GLYCINE CLEAVAGE SYSTEM TRANSCRIPTIONAL ACTIVATOR"/>
    <property type="match status" value="1"/>
</dbReference>
<proteinExistence type="inferred from homology"/>
<keyword evidence="4" id="KW-0804">Transcription</keyword>
<dbReference type="Gene3D" id="1.10.10.10">
    <property type="entry name" value="Winged helix-like DNA-binding domain superfamily/Winged helix DNA-binding domain"/>
    <property type="match status" value="1"/>
</dbReference>
<dbReference type="InterPro" id="IPR036390">
    <property type="entry name" value="WH_DNA-bd_sf"/>
</dbReference>
<dbReference type="SUPFAM" id="SSF46785">
    <property type="entry name" value="Winged helix' DNA-binding domain"/>
    <property type="match status" value="1"/>
</dbReference>
<dbReference type="EMBL" id="WUMU01000006">
    <property type="protein sequence ID" value="MXN17878.1"/>
    <property type="molecule type" value="Genomic_DNA"/>
</dbReference>
<feature type="domain" description="HTH lysR-type" evidence="5">
    <location>
        <begin position="6"/>
        <end position="63"/>
    </location>
</feature>